<dbReference type="InterPro" id="IPR000246">
    <property type="entry name" value="Peptidase_T2"/>
</dbReference>
<organism evidence="3 4">
    <name type="scientific">Ramularia collo-cygni</name>
    <dbReference type="NCBI Taxonomy" id="112498"/>
    <lineage>
        <taxon>Eukaryota</taxon>
        <taxon>Fungi</taxon>
        <taxon>Dikarya</taxon>
        <taxon>Ascomycota</taxon>
        <taxon>Pezizomycotina</taxon>
        <taxon>Dothideomycetes</taxon>
        <taxon>Dothideomycetidae</taxon>
        <taxon>Mycosphaerellales</taxon>
        <taxon>Mycosphaerellaceae</taxon>
        <taxon>Ramularia</taxon>
    </lineage>
</organism>
<dbReference type="GeneID" id="35604640"/>
<dbReference type="Pfam" id="PF01112">
    <property type="entry name" value="Asparaginase_2"/>
    <property type="match status" value="1"/>
</dbReference>
<dbReference type="Proteomes" id="UP000225277">
    <property type="component" value="Unassembled WGS sequence"/>
</dbReference>
<proteinExistence type="predicted"/>
<dbReference type="PANTHER" id="PTHR10188">
    <property type="entry name" value="L-ASPARAGINASE"/>
    <property type="match status" value="1"/>
</dbReference>
<dbReference type="InterPro" id="IPR029055">
    <property type="entry name" value="Ntn_hydrolases_N"/>
</dbReference>
<dbReference type="EMBL" id="FJUY01000018">
    <property type="protein sequence ID" value="CZT23857.1"/>
    <property type="molecule type" value="Genomic_DNA"/>
</dbReference>
<sequence>MDTASVQEAPISIILHAGAGESYREGAESIPDFLRTLAADASERLSAGTSALDVVVHVTAALEDHPQFNAGKGASLNIEGEHERYKLEAAVIDGATGEYRGVLGVRRTRNPVRLAHALLKNEKIVMVSGAGTDDLAASHGLEMVDNSYFTVPDKRTYWANNVHRHGSIKIERHGTVGAVAMDKKGNLAAANSTGGTMFKIVGRIGDTAISGAGIYADSDIAIVCSGSGEAILKSRVASRIADGFHHGVDLQTAMKSALMASADHDINSSCGVIALTRGGNMISLCNARTFAVAKAQSTSYAEACIMQNSFTHLRQLTFLEDAECTVGYAKYPTMDGQAILKLHGGRQLTGLDRDIFKSVWNTLERSVDALMEFHGKTCCSCTTSQEGIQIFPHSSLSLLEKKTPQHILFLDHGESRSDQAWQYILSETQKIACDAQLPVGTLQIQIDFLGMERVHLGVSIQEKTPSLFPKCAEYQSSYLGCPSTEAGPRAINLPALKEGAKMLAEILGSS</sequence>
<feature type="site" description="Cleavage; by autolysis" evidence="2">
    <location>
        <begin position="174"/>
        <end position="175"/>
    </location>
</feature>
<reference evidence="3 4" key="1">
    <citation type="submission" date="2016-03" db="EMBL/GenBank/DDBJ databases">
        <authorList>
            <person name="Ploux O."/>
        </authorList>
    </citation>
    <scope>NUCLEOTIDE SEQUENCE [LARGE SCALE GENOMIC DNA]</scope>
    <source>
        <strain evidence="3 4">URUG2</strain>
    </source>
</reference>
<evidence type="ECO:0000313" key="4">
    <source>
        <dbReference type="Proteomes" id="UP000225277"/>
    </source>
</evidence>
<keyword evidence="4" id="KW-1185">Reference proteome</keyword>
<evidence type="ECO:0000313" key="3">
    <source>
        <dbReference type="EMBL" id="CZT23857.1"/>
    </source>
</evidence>
<dbReference type="SUPFAM" id="SSF56235">
    <property type="entry name" value="N-terminal nucleophile aminohydrolases (Ntn hydrolases)"/>
    <property type="match status" value="1"/>
</dbReference>
<gene>
    <name evidence="3" type="ORF">RCC_09572</name>
</gene>
<feature type="active site" description="Nucleophile" evidence="1">
    <location>
        <position position="175"/>
    </location>
</feature>
<dbReference type="STRING" id="112498.A0A2D3V0L1"/>
<evidence type="ECO:0000256" key="2">
    <source>
        <dbReference type="PIRSR" id="PIRSR600246-3"/>
    </source>
</evidence>
<dbReference type="Gene3D" id="3.60.20.30">
    <property type="entry name" value="(Glycosyl)asparaginase"/>
    <property type="match status" value="1"/>
</dbReference>
<dbReference type="GO" id="GO:0016811">
    <property type="term" value="F:hydrolase activity, acting on carbon-nitrogen (but not peptide) bonds, in linear amides"/>
    <property type="evidence" value="ECO:0007669"/>
    <property type="project" value="UniProtKB-ARBA"/>
</dbReference>
<protein>
    <recommendedName>
        <fullName evidence="5">Asparaginase</fullName>
    </recommendedName>
</protein>
<dbReference type="AlphaFoldDB" id="A0A2D3V0L1"/>
<dbReference type="PANTHER" id="PTHR10188:SF6">
    <property type="entry name" value="N(4)-(BETA-N-ACETYLGLUCOSAMINYL)-L-ASPARAGINASE"/>
    <property type="match status" value="1"/>
</dbReference>
<dbReference type="RefSeq" id="XP_023630581.1">
    <property type="nucleotide sequence ID" value="XM_023774813.1"/>
</dbReference>
<evidence type="ECO:0000256" key="1">
    <source>
        <dbReference type="PIRSR" id="PIRSR600246-1"/>
    </source>
</evidence>
<dbReference type="OrthoDB" id="2262349at2759"/>
<evidence type="ECO:0008006" key="5">
    <source>
        <dbReference type="Google" id="ProtNLM"/>
    </source>
</evidence>
<name>A0A2D3V0L1_9PEZI</name>
<accession>A0A2D3V0L1</accession>